<organism evidence="3 4">
    <name type="scientific">Ferrovibrio terrae</name>
    <dbReference type="NCBI Taxonomy" id="2594003"/>
    <lineage>
        <taxon>Bacteria</taxon>
        <taxon>Pseudomonadati</taxon>
        <taxon>Pseudomonadota</taxon>
        <taxon>Alphaproteobacteria</taxon>
        <taxon>Rhodospirillales</taxon>
        <taxon>Rhodospirillaceae</taxon>
        <taxon>Ferrovibrio</taxon>
    </lineage>
</organism>
<keyword evidence="4" id="KW-1185">Reference proteome</keyword>
<evidence type="ECO:0000313" key="4">
    <source>
        <dbReference type="Proteomes" id="UP000317496"/>
    </source>
</evidence>
<evidence type="ECO:0000256" key="1">
    <source>
        <dbReference type="ARBA" id="ARBA00006987"/>
    </source>
</evidence>
<evidence type="ECO:0000313" key="3">
    <source>
        <dbReference type="EMBL" id="QDO98207.1"/>
    </source>
</evidence>
<gene>
    <name evidence="3" type="ORF">FNB15_13420</name>
</gene>
<dbReference type="Gene3D" id="3.40.190.150">
    <property type="entry name" value="Bordetella uptake gene, domain 1"/>
    <property type="match status" value="1"/>
</dbReference>
<name>A0A516H360_9PROT</name>
<keyword evidence="2" id="KW-0732">Signal</keyword>
<dbReference type="Gene3D" id="3.40.190.10">
    <property type="entry name" value="Periplasmic binding protein-like II"/>
    <property type="match status" value="1"/>
</dbReference>
<dbReference type="InterPro" id="IPR042100">
    <property type="entry name" value="Bug_dom1"/>
</dbReference>
<dbReference type="Pfam" id="PF03401">
    <property type="entry name" value="TctC"/>
    <property type="match status" value="1"/>
</dbReference>
<sequence length="328" mass="34210">MLNRRQFAALAGGTAAAALLPEFSFAQTWTPPKGVTVVVPYPAGGPTDSLARLVAQEIAGPLGQSVIVENVPGGAGAIGSRRVAQGPADGTQLVATTNQTHATNISLLPDGGGYHPVKDFAPIALLADLQHILVVKNDLPVKNLAELIALAKKDPGKINCGSTGQGSASHLTLELFKAKAGVNLTHVAYKGSAPLLQDLLGGHVDCSFATTPTVLGQIQAGKLRAIAVASPKRSPHLPELPTIAEAGVKGVEADAWLGIFAPAAVPEAALARYRALVLDVMKKDSVRETFFKQGMAPNVKNHTEFAAFLQEDIKRWADVIKTANVKAE</sequence>
<dbReference type="PANTHER" id="PTHR42928:SF5">
    <property type="entry name" value="BLR1237 PROTEIN"/>
    <property type="match status" value="1"/>
</dbReference>
<dbReference type="KEGG" id="fer:FNB15_13420"/>
<protein>
    <submittedName>
        <fullName evidence="3">Tripartite tricarboxylate transporter substrate binding protein</fullName>
    </submittedName>
</protein>
<dbReference type="OrthoDB" id="7250553at2"/>
<reference evidence="3 4" key="1">
    <citation type="submission" date="2019-07" db="EMBL/GenBank/DDBJ databases">
        <title>Genome sequencing for Ferrovibrio sp. K5.</title>
        <authorList>
            <person name="Park S.-J."/>
        </authorList>
    </citation>
    <scope>NUCLEOTIDE SEQUENCE [LARGE SCALE GENOMIC DNA]</scope>
    <source>
        <strain evidence="3 4">K5</strain>
    </source>
</reference>
<dbReference type="AlphaFoldDB" id="A0A516H360"/>
<proteinExistence type="inferred from homology"/>
<dbReference type="PIRSF" id="PIRSF017082">
    <property type="entry name" value="YflP"/>
    <property type="match status" value="1"/>
</dbReference>
<dbReference type="PANTHER" id="PTHR42928">
    <property type="entry name" value="TRICARBOXYLATE-BINDING PROTEIN"/>
    <property type="match status" value="1"/>
</dbReference>
<accession>A0A516H360</accession>
<feature type="chain" id="PRO_5021960579" evidence="2">
    <location>
        <begin position="27"/>
        <end position="328"/>
    </location>
</feature>
<dbReference type="RefSeq" id="WP_144069188.1">
    <property type="nucleotide sequence ID" value="NZ_CP041636.1"/>
</dbReference>
<dbReference type="EMBL" id="CP041636">
    <property type="protein sequence ID" value="QDO98207.1"/>
    <property type="molecule type" value="Genomic_DNA"/>
</dbReference>
<dbReference type="InterPro" id="IPR005064">
    <property type="entry name" value="BUG"/>
</dbReference>
<dbReference type="Proteomes" id="UP000317496">
    <property type="component" value="Chromosome"/>
</dbReference>
<evidence type="ECO:0000256" key="2">
    <source>
        <dbReference type="SAM" id="SignalP"/>
    </source>
</evidence>
<dbReference type="SUPFAM" id="SSF53850">
    <property type="entry name" value="Periplasmic binding protein-like II"/>
    <property type="match status" value="1"/>
</dbReference>
<dbReference type="CDD" id="cd07012">
    <property type="entry name" value="PBP2_Bug_TTT"/>
    <property type="match status" value="1"/>
</dbReference>
<comment type="similarity">
    <text evidence="1">Belongs to the UPF0065 (bug) family.</text>
</comment>
<feature type="signal peptide" evidence="2">
    <location>
        <begin position="1"/>
        <end position="26"/>
    </location>
</feature>